<accession>A0A6P2H6Q7</accession>
<gene>
    <name evidence="1" type="ORF">BLA6863_00380</name>
</gene>
<protein>
    <submittedName>
        <fullName evidence="1">Uncharacterized protein</fullName>
    </submittedName>
</protein>
<reference evidence="1 2" key="1">
    <citation type="submission" date="2019-09" db="EMBL/GenBank/DDBJ databases">
        <authorList>
            <person name="Depoorter E."/>
        </authorList>
    </citation>
    <scope>NUCLEOTIDE SEQUENCE [LARGE SCALE GENOMIC DNA]</scope>
    <source>
        <strain evidence="1">LMG 6863</strain>
    </source>
</reference>
<evidence type="ECO:0000313" key="2">
    <source>
        <dbReference type="Proteomes" id="UP000494170"/>
    </source>
</evidence>
<organism evidence="1 2">
    <name type="scientific">Burkholderia lata (strain ATCC 17760 / DSM 23089 / LMG 22485 / NCIMB 9086 / R18194 / 383)</name>
    <dbReference type="NCBI Taxonomy" id="482957"/>
    <lineage>
        <taxon>Bacteria</taxon>
        <taxon>Pseudomonadati</taxon>
        <taxon>Pseudomonadota</taxon>
        <taxon>Betaproteobacteria</taxon>
        <taxon>Burkholderiales</taxon>
        <taxon>Burkholderiaceae</taxon>
        <taxon>Burkholderia</taxon>
        <taxon>Burkholderia cepacia complex</taxon>
    </lineage>
</organism>
<evidence type="ECO:0000313" key="1">
    <source>
        <dbReference type="EMBL" id="VWB11807.1"/>
    </source>
</evidence>
<sequence>MADGWLTFVQPHCGPCYMTLRQQGMQGKQQVEVDSAELIHSQIQ</sequence>
<dbReference type="AlphaFoldDB" id="A0A6P2H6Q7"/>
<proteinExistence type="predicted"/>
<dbReference type="EMBL" id="CABVPY010000002">
    <property type="protein sequence ID" value="VWB11807.1"/>
    <property type="molecule type" value="Genomic_DNA"/>
</dbReference>
<name>A0A6P2H6Q7_BURL3</name>
<dbReference type="Proteomes" id="UP000494170">
    <property type="component" value="Unassembled WGS sequence"/>
</dbReference>